<evidence type="ECO:0000256" key="4">
    <source>
        <dbReference type="ARBA" id="ARBA00022993"/>
    </source>
</evidence>
<dbReference type="GO" id="GO:0005737">
    <property type="term" value="C:cytoplasm"/>
    <property type="evidence" value="ECO:0007669"/>
    <property type="project" value="UniProtKB-SubCell"/>
</dbReference>
<protein>
    <recommendedName>
        <fullName evidence="5 6">Dephospho-CoA kinase</fullName>
        <ecNumber evidence="5 6">2.7.1.24</ecNumber>
    </recommendedName>
    <alternativeName>
        <fullName evidence="5">Dephosphocoenzyme A kinase</fullName>
    </alternativeName>
</protein>
<dbReference type="GO" id="GO:0015937">
    <property type="term" value="P:coenzyme A biosynthetic process"/>
    <property type="evidence" value="ECO:0007669"/>
    <property type="project" value="UniProtKB-UniRule"/>
</dbReference>
<evidence type="ECO:0000256" key="6">
    <source>
        <dbReference type="NCBIfam" id="TIGR00152"/>
    </source>
</evidence>
<dbReference type="OrthoDB" id="9812943at2"/>
<dbReference type="NCBIfam" id="TIGR00152">
    <property type="entry name" value="dephospho-CoA kinase"/>
    <property type="match status" value="1"/>
</dbReference>
<dbReference type="HAMAP" id="MF_00376">
    <property type="entry name" value="Dephospho_CoA_kinase"/>
    <property type="match status" value="1"/>
</dbReference>
<evidence type="ECO:0000256" key="5">
    <source>
        <dbReference type="HAMAP-Rule" id="MF_00376"/>
    </source>
</evidence>
<dbReference type="PANTHER" id="PTHR10695:SF46">
    <property type="entry name" value="BIFUNCTIONAL COENZYME A SYNTHASE-RELATED"/>
    <property type="match status" value="1"/>
</dbReference>
<dbReference type="InterPro" id="IPR001977">
    <property type="entry name" value="Depp_CoAkinase"/>
</dbReference>
<keyword evidence="4 5" id="KW-0173">Coenzyme A biosynthesis</keyword>
<comment type="similarity">
    <text evidence="1 5">Belongs to the CoaE family.</text>
</comment>
<evidence type="ECO:0000313" key="7">
    <source>
        <dbReference type="EMBL" id="BBU67900.1"/>
    </source>
</evidence>
<keyword evidence="3 5" id="KW-0067">ATP-binding</keyword>
<dbReference type="AlphaFoldDB" id="A0A679HVZ5"/>
<comment type="pathway">
    <text evidence="5">Cofactor biosynthesis; coenzyme A biosynthesis; CoA from (R)-pantothenate: step 5/5.</text>
</comment>
<name>A0A679HVZ5_9RHOO</name>
<evidence type="ECO:0000256" key="2">
    <source>
        <dbReference type="ARBA" id="ARBA00022741"/>
    </source>
</evidence>
<dbReference type="GO" id="GO:0005524">
    <property type="term" value="F:ATP binding"/>
    <property type="evidence" value="ECO:0007669"/>
    <property type="project" value="UniProtKB-UniRule"/>
</dbReference>
<organism evidence="7 8">
    <name type="scientific">Fluviibacter phosphoraccumulans</name>
    <dbReference type="NCBI Taxonomy" id="1751046"/>
    <lineage>
        <taxon>Bacteria</taxon>
        <taxon>Pseudomonadati</taxon>
        <taxon>Pseudomonadota</taxon>
        <taxon>Betaproteobacteria</taxon>
        <taxon>Rhodocyclales</taxon>
        <taxon>Fluviibacteraceae</taxon>
        <taxon>Fluviibacter</taxon>
    </lineage>
</organism>
<dbReference type="CDD" id="cd02022">
    <property type="entry name" value="DPCK"/>
    <property type="match status" value="1"/>
</dbReference>
<dbReference type="EC" id="2.7.1.24" evidence="5 6"/>
<keyword evidence="5" id="KW-0808">Transferase</keyword>
<dbReference type="PROSITE" id="PS51219">
    <property type="entry name" value="DPCK"/>
    <property type="match status" value="1"/>
</dbReference>
<comment type="catalytic activity">
    <reaction evidence="5">
        <text>3'-dephospho-CoA + ATP = ADP + CoA + H(+)</text>
        <dbReference type="Rhea" id="RHEA:18245"/>
        <dbReference type="ChEBI" id="CHEBI:15378"/>
        <dbReference type="ChEBI" id="CHEBI:30616"/>
        <dbReference type="ChEBI" id="CHEBI:57287"/>
        <dbReference type="ChEBI" id="CHEBI:57328"/>
        <dbReference type="ChEBI" id="CHEBI:456216"/>
        <dbReference type="EC" id="2.7.1.24"/>
    </reaction>
</comment>
<feature type="binding site" evidence="5">
    <location>
        <begin position="19"/>
        <end position="24"/>
    </location>
    <ligand>
        <name>ATP</name>
        <dbReference type="ChEBI" id="CHEBI:30616"/>
    </ligand>
</feature>
<dbReference type="GO" id="GO:0004140">
    <property type="term" value="F:dephospho-CoA kinase activity"/>
    <property type="evidence" value="ECO:0007669"/>
    <property type="project" value="UniProtKB-UniRule"/>
</dbReference>
<gene>
    <name evidence="5 7" type="primary">coaE</name>
    <name evidence="7" type="ORF">ICHIAU1_01830</name>
</gene>
<accession>A0A679HVZ5</accession>
<evidence type="ECO:0000313" key="8">
    <source>
        <dbReference type="Proteomes" id="UP000463961"/>
    </source>
</evidence>
<keyword evidence="2 5" id="KW-0547">Nucleotide-binding</keyword>
<keyword evidence="5 7" id="KW-0418">Kinase</keyword>
<sequence>MNQNLTIGRPLVILTGGIATGKSSVAQRLRQHGIEVVDTDAIAHALTAPNGAALPELRKAFGNDVFEADDTLNRAALRDIVFNDPDQKIRLEQILHPMIRRQAIEALATATSPYVVADVPLFAETGFLREQADRVLVVDCPPEIQKQRLLARGNLPEALADLILQAQAPRETRLDLATEILDNSGSPQQRDARLDQLHQGYLFLSGTAENNDKNPDGL</sequence>
<dbReference type="EMBL" id="AP022345">
    <property type="protein sequence ID" value="BBU67900.1"/>
    <property type="molecule type" value="Genomic_DNA"/>
</dbReference>
<dbReference type="SUPFAM" id="SSF52540">
    <property type="entry name" value="P-loop containing nucleoside triphosphate hydrolases"/>
    <property type="match status" value="1"/>
</dbReference>
<dbReference type="UniPathway" id="UPA00241">
    <property type="reaction ID" value="UER00356"/>
</dbReference>
<dbReference type="PANTHER" id="PTHR10695">
    <property type="entry name" value="DEPHOSPHO-COA KINASE-RELATED"/>
    <property type="match status" value="1"/>
</dbReference>
<dbReference type="Pfam" id="PF01121">
    <property type="entry name" value="CoaE"/>
    <property type="match status" value="1"/>
</dbReference>
<comment type="subcellular location">
    <subcellularLocation>
        <location evidence="5">Cytoplasm</location>
    </subcellularLocation>
</comment>
<evidence type="ECO:0000256" key="3">
    <source>
        <dbReference type="ARBA" id="ARBA00022840"/>
    </source>
</evidence>
<reference evidence="8" key="1">
    <citation type="submission" date="2020-01" db="EMBL/GenBank/DDBJ databases">
        <title>Phosphoaccumulans saitamaens gen. nov., sp. nov., a polyphosphate accumulating bacterium isolated from surface river water.</title>
        <authorList>
            <person name="Watanabe K."/>
            <person name="Suda W."/>
        </authorList>
    </citation>
    <scope>NUCLEOTIDE SEQUENCE [LARGE SCALE GENOMIC DNA]</scope>
    <source>
        <strain evidence="8">ICHIAU1</strain>
    </source>
</reference>
<proteinExistence type="inferred from homology"/>
<comment type="function">
    <text evidence="5">Catalyzes the phosphorylation of the 3'-hydroxyl group of dephosphocoenzyme A to form coenzyme A.</text>
</comment>
<dbReference type="RefSeq" id="WP_162049138.1">
    <property type="nucleotide sequence ID" value="NZ_AP019011.1"/>
</dbReference>
<dbReference type="Proteomes" id="UP000463961">
    <property type="component" value="Chromosome"/>
</dbReference>
<dbReference type="Gene3D" id="3.40.50.300">
    <property type="entry name" value="P-loop containing nucleotide triphosphate hydrolases"/>
    <property type="match status" value="1"/>
</dbReference>
<keyword evidence="5" id="KW-0963">Cytoplasm</keyword>
<keyword evidence="8" id="KW-1185">Reference proteome</keyword>
<dbReference type="InterPro" id="IPR027417">
    <property type="entry name" value="P-loop_NTPase"/>
</dbReference>
<evidence type="ECO:0000256" key="1">
    <source>
        <dbReference type="ARBA" id="ARBA00009018"/>
    </source>
</evidence>